<sequence>MSRFSTPRRLAALALPLVVLAAAGGAQAQAHRACMIEADKRVMLRPAYTAECYEAAKGVRRAVIHDRCEGVGKTSAYFGGNHTLLTWLPQCPRRGADAVCRGALDGDADVYYYDRGAGALDALAEQCEDEGGTWKALD</sequence>
<name>A0A1Y0EQ44_9BURK</name>
<keyword evidence="3" id="KW-1185">Reference proteome</keyword>
<dbReference type="KEGG" id="cser:CCO03_12635"/>
<reference evidence="2 3" key="1">
    <citation type="submission" date="2017-05" db="EMBL/GenBank/DDBJ databases">
        <authorList>
            <person name="Song R."/>
            <person name="Chenine A.L."/>
            <person name="Ruprecht R.M."/>
        </authorList>
    </citation>
    <scope>NUCLEOTIDE SEQUENCE [LARGE SCALE GENOMIC DNA]</scope>
    <source>
        <strain evidence="2 3">DSM 26136</strain>
    </source>
</reference>
<feature type="chain" id="PRO_5012463000" description="Secreted protein" evidence="1">
    <location>
        <begin position="29"/>
        <end position="138"/>
    </location>
</feature>
<organism evidence="2 3">
    <name type="scientific">Comamonas serinivorans</name>
    <dbReference type="NCBI Taxonomy" id="1082851"/>
    <lineage>
        <taxon>Bacteria</taxon>
        <taxon>Pseudomonadati</taxon>
        <taxon>Pseudomonadota</taxon>
        <taxon>Betaproteobacteria</taxon>
        <taxon>Burkholderiales</taxon>
        <taxon>Comamonadaceae</taxon>
        <taxon>Comamonas</taxon>
    </lineage>
</organism>
<evidence type="ECO:0008006" key="4">
    <source>
        <dbReference type="Google" id="ProtNLM"/>
    </source>
</evidence>
<accession>A0A1Y0EQ44</accession>
<evidence type="ECO:0000256" key="1">
    <source>
        <dbReference type="SAM" id="SignalP"/>
    </source>
</evidence>
<dbReference type="Proteomes" id="UP000196138">
    <property type="component" value="Chromosome"/>
</dbReference>
<dbReference type="EMBL" id="CP021455">
    <property type="protein sequence ID" value="ARU05419.1"/>
    <property type="molecule type" value="Genomic_DNA"/>
</dbReference>
<protein>
    <recommendedName>
        <fullName evidence="4">Secreted protein</fullName>
    </recommendedName>
</protein>
<feature type="signal peptide" evidence="1">
    <location>
        <begin position="1"/>
        <end position="28"/>
    </location>
</feature>
<dbReference type="AlphaFoldDB" id="A0A1Y0EQ44"/>
<dbReference type="RefSeq" id="WP_087281566.1">
    <property type="nucleotide sequence ID" value="NZ_CP021455.1"/>
</dbReference>
<evidence type="ECO:0000313" key="3">
    <source>
        <dbReference type="Proteomes" id="UP000196138"/>
    </source>
</evidence>
<evidence type="ECO:0000313" key="2">
    <source>
        <dbReference type="EMBL" id="ARU05419.1"/>
    </source>
</evidence>
<dbReference type="OrthoDB" id="8911155at2"/>
<keyword evidence="1" id="KW-0732">Signal</keyword>
<proteinExistence type="predicted"/>
<gene>
    <name evidence="2" type="ORF">CCO03_12635</name>
</gene>